<dbReference type="AlphaFoldDB" id="A0A0B0PGN7"/>
<dbReference type="Proteomes" id="UP000032142">
    <property type="component" value="Unassembled WGS sequence"/>
</dbReference>
<evidence type="ECO:0000313" key="1">
    <source>
        <dbReference type="EMBL" id="KHG24120.1"/>
    </source>
</evidence>
<keyword evidence="2" id="KW-1185">Reference proteome</keyword>
<dbReference type="EMBL" id="KN427585">
    <property type="protein sequence ID" value="KHG24120.1"/>
    <property type="molecule type" value="Genomic_DNA"/>
</dbReference>
<protein>
    <submittedName>
        <fullName evidence="1">Uncharacterized protein</fullName>
    </submittedName>
</protein>
<accession>A0A0B0PGN7</accession>
<gene>
    <name evidence="1" type="ORF">F383_31174</name>
</gene>
<sequence>MESLHISATYVAKLSGTHSSLHLVLHMRPIIQYT</sequence>
<reference evidence="2" key="1">
    <citation type="submission" date="2014-09" db="EMBL/GenBank/DDBJ databases">
        <authorList>
            <person name="Mudge J."/>
            <person name="Ramaraj T."/>
            <person name="Lindquist I.E."/>
            <person name="Bharti A.K."/>
            <person name="Sundararajan A."/>
            <person name="Cameron C.T."/>
            <person name="Woodward J.E."/>
            <person name="May G.D."/>
            <person name="Brubaker C."/>
            <person name="Broadhvest J."/>
            <person name="Wilkins T.A."/>
        </authorList>
    </citation>
    <scope>NUCLEOTIDE SEQUENCE</scope>
    <source>
        <strain evidence="2">cv. AKA8401</strain>
    </source>
</reference>
<evidence type="ECO:0000313" key="2">
    <source>
        <dbReference type="Proteomes" id="UP000032142"/>
    </source>
</evidence>
<organism evidence="1 2">
    <name type="scientific">Gossypium arboreum</name>
    <name type="common">Tree cotton</name>
    <name type="synonym">Gossypium nanking</name>
    <dbReference type="NCBI Taxonomy" id="29729"/>
    <lineage>
        <taxon>Eukaryota</taxon>
        <taxon>Viridiplantae</taxon>
        <taxon>Streptophyta</taxon>
        <taxon>Embryophyta</taxon>
        <taxon>Tracheophyta</taxon>
        <taxon>Spermatophyta</taxon>
        <taxon>Magnoliopsida</taxon>
        <taxon>eudicotyledons</taxon>
        <taxon>Gunneridae</taxon>
        <taxon>Pentapetalae</taxon>
        <taxon>rosids</taxon>
        <taxon>malvids</taxon>
        <taxon>Malvales</taxon>
        <taxon>Malvaceae</taxon>
        <taxon>Malvoideae</taxon>
        <taxon>Gossypium</taxon>
    </lineage>
</organism>
<proteinExistence type="predicted"/>
<name>A0A0B0PGN7_GOSAR</name>